<keyword evidence="2" id="KW-1185">Reference proteome</keyword>
<organism evidence="1 2">
    <name type="scientific">Caerostris extrusa</name>
    <name type="common">Bark spider</name>
    <name type="synonym">Caerostris bankana</name>
    <dbReference type="NCBI Taxonomy" id="172846"/>
    <lineage>
        <taxon>Eukaryota</taxon>
        <taxon>Metazoa</taxon>
        <taxon>Ecdysozoa</taxon>
        <taxon>Arthropoda</taxon>
        <taxon>Chelicerata</taxon>
        <taxon>Arachnida</taxon>
        <taxon>Araneae</taxon>
        <taxon>Araneomorphae</taxon>
        <taxon>Entelegynae</taxon>
        <taxon>Araneoidea</taxon>
        <taxon>Araneidae</taxon>
        <taxon>Caerostris</taxon>
    </lineage>
</organism>
<dbReference type="EMBL" id="BPLR01018701">
    <property type="protein sequence ID" value="GIZ01661.1"/>
    <property type="molecule type" value="Genomic_DNA"/>
</dbReference>
<sequence length="101" mass="11868">MAGIAFTTEFFCIRCYKNKEERLYCYEEHTLHRKKNQNHADSIFSCLKCHAEVKEIICVIVYFDRTFDNVFQCTGCNLPVANKDTLQFHAECGCTTRRLSR</sequence>
<gene>
    <name evidence="1" type="ORF">CEXT_4671</name>
</gene>
<dbReference type="Proteomes" id="UP001054945">
    <property type="component" value="Unassembled WGS sequence"/>
</dbReference>
<dbReference type="AlphaFoldDB" id="A0AAV4Y5F0"/>
<evidence type="ECO:0000313" key="1">
    <source>
        <dbReference type="EMBL" id="GIZ01661.1"/>
    </source>
</evidence>
<protein>
    <submittedName>
        <fullName evidence="1">Uncharacterized protein</fullName>
    </submittedName>
</protein>
<name>A0AAV4Y5F0_CAEEX</name>
<comment type="caution">
    <text evidence="1">The sequence shown here is derived from an EMBL/GenBank/DDBJ whole genome shotgun (WGS) entry which is preliminary data.</text>
</comment>
<evidence type="ECO:0000313" key="2">
    <source>
        <dbReference type="Proteomes" id="UP001054945"/>
    </source>
</evidence>
<proteinExistence type="predicted"/>
<reference evidence="1 2" key="1">
    <citation type="submission" date="2021-06" db="EMBL/GenBank/DDBJ databases">
        <title>Caerostris extrusa draft genome.</title>
        <authorList>
            <person name="Kono N."/>
            <person name="Arakawa K."/>
        </authorList>
    </citation>
    <scope>NUCLEOTIDE SEQUENCE [LARGE SCALE GENOMIC DNA]</scope>
</reference>
<accession>A0AAV4Y5F0</accession>